<dbReference type="EMBL" id="MG976803">
    <property type="protein sequence ID" value="AVP40102.1"/>
    <property type="molecule type" value="Genomic_DNA"/>
</dbReference>
<accession>A0A2P1MX01</accession>
<evidence type="ECO:0000313" key="2">
    <source>
        <dbReference type="EMBL" id="AVP40102.1"/>
    </source>
</evidence>
<evidence type="ECO:0000256" key="1">
    <source>
        <dbReference type="SAM" id="MobiDB-lite"/>
    </source>
</evidence>
<feature type="compositionally biased region" description="Basic and acidic residues" evidence="1">
    <location>
        <begin position="108"/>
        <end position="125"/>
    </location>
</feature>
<feature type="region of interest" description="Disordered" evidence="1">
    <location>
        <begin position="1"/>
        <end position="20"/>
    </location>
</feature>
<gene>
    <name evidence="2" type="ORF">PSH2311_005</name>
</gene>
<proteinExistence type="predicted"/>
<protein>
    <submittedName>
        <fullName evidence="2">Portal protein</fullName>
    </submittedName>
</protein>
<evidence type="ECO:0000313" key="3">
    <source>
        <dbReference type="Proteomes" id="UP000242358"/>
    </source>
</evidence>
<organism evidence="2 3">
    <name type="scientific">Escherichia phage myPSH2311</name>
    <dbReference type="NCBI Taxonomy" id="2108113"/>
    <lineage>
        <taxon>Viruses</taxon>
        <taxon>Duplodnaviria</taxon>
        <taxon>Heunggongvirae</taxon>
        <taxon>Uroviricota</taxon>
        <taxon>Caudoviricetes</taxon>
        <taxon>Mktvariviridae</taxon>
        <taxon>Gordonclarkvirinae</taxon>
        <taxon>Kuravirus</taxon>
        <taxon>Kuravirus myPSH2311</taxon>
    </lineage>
</organism>
<dbReference type="Proteomes" id="UP000242358">
    <property type="component" value="Segment"/>
</dbReference>
<name>A0A2P1MX01_9CAUD</name>
<sequence length="134" mass="15613">MIADAFDQRERTTFEQQKAADELSLRQEELQFKQENAADAMTLENRKEDNNATLEQAKHKLALMQQQVRQYESVLKELQMVMSHQVDQEKIVQQARVQDKTLELQKKEANVTKKEQQASLKDSRIPGKRLGSKK</sequence>
<reference evidence="2 3" key="1">
    <citation type="submission" date="2018-02" db="EMBL/GenBank/DDBJ databases">
        <title>Isolation and therapeutic characterization of lytic bacteriophages against Escherichia coli.</title>
        <authorList>
            <person name="Ramesh N."/>
            <person name="Prasanth M."/>
            <person name="Tamhankar A.J."/>
            <person name="Lundborg C.S."/>
        </authorList>
    </citation>
    <scope>NUCLEOTIDE SEQUENCE [LARGE SCALE GENOMIC DNA]</scope>
</reference>
<feature type="region of interest" description="Disordered" evidence="1">
    <location>
        <begin position="108"/>
        <end position="134"/>
    </location>
</feature>
<keyword evidence="3" id="KW-1185">Reference proteome</keyword>